<evidence type="ECO:0000256" key="1">
    <source>
        <dbReference type="SAM" id="MobiDB-lite"/>
    </source>
</evidence>
<dbReference type="RefSeq" id="WP_318751540.1">
    <property type="nucleotide sequence ID" value="NZ_CP132508.1"/>
</dbReference>
<gene>
    <name evidence="2" type="ORF">Q5761_05945</name>
</gene>
<name>A0ABZ0QTL6_9FIRM</name>
<organism evidence="2 3">
    <name type="scientific">Thermaerobacter composti</name>
    <dbReference type="NCBI Taxonomy" id="554949"/>
    <lineage>
        <taxon>Bacteria</taxon>
        <taxon>Bacillati</taxon>
        <taxon>Bacillota</taxon>
        <taxon>Clostridia</taxon>
        <taxon>Eubacteriales</taxon>
        <taxon>Clostridiales Family XVII. Incertae Sedis</taxon>
        <taxon>Thermaerobacter</taxon>
    </lineage>
</organism>
<dbReference type="Proteomes" id="UP001304683">
    <property type="component" value="Chromosome"/>
</dbReference>
<protein>
    <submittedName>
        <fullName evidence="2">Uncharacterized protein</fullName>
    </submittedName>
</protein>
<keyword evidence="3" id="KW-1185">Reference proteome</keyword>
<reference evidence="2 3" key="1">
    <citation type="submission" date="2023-08" db="EMBL/GenBank/DDBJ databases">
        <title>Genome sequence of Thermaerobacter compostii strain Ins1, a spore-forming filamentous bacterium isolated from a deep geothermal reservoir.</title>
        <authorList>
            <person name="Bregnard D."/>
            <person name="Gonzalez D."/>
            <person name="Junier P."/>
        </authorList>
    </citation>
    <scope>NUCLEOTIDE SEQUENCE [LARGE SCALE GENOMIC DNA]</scope>
    <source>
        <strain evidence="2 3">Ins1</strain>
    </source>
</reference>
<evidence type="ECO:0000313" key="2">
    <source>
        <dbReference type="EMBL" id="WPD20169.1"/>
    </source>
</evidence>
<evidence type="ECO:0000313" key="3">
    <source>
        <dbReference type="Proteomes" id="UP001304683"/>
    </source>
</evidence>
<dbReference type="EMBL" id="CP132508">
    <property type="protein sequence ID" value="WPD20169.1"/>
    <property type="molecule type" value="Genomic_DNA"/>
</dbReference>
<sequence>MAYVRLDAGGGGGGSTRRRTPSRSTIRYVDTIPEDIAAIDGLARKVAMLLLVGVAHLADLAAYEYGAKGVALWRGGLEDPQLWTMLVRHA</sequence>
<feature type="region of interest" description="Disordered" evidence="1">
    <location>
        <begin position="1"/>
        <end position="22"/>
    </location>
</feature>
<accession>A0ABZ0QTL6</accession>
<proteinExistence type="predicted"/>